<feature type="domain" description="DUF4365" evidence="1">
    <location>
        <begin position="42"/>
        <end position="193"/>
    </location>
</feature>
<name>A0ABX0CU79_9GAMM</name>
<sequence length="202" mass="23118">MMYEVSILDLRILMENESLVETGQSLARLPASYGLHITDAQERFSSAYVKLMCAAAKINYSEPTTDNESIDIELIGKGFQGRWKKPRILAQLKCTSNYKYIDMEKQELSFPLPIKNYNDLREVDDLPKILIVVFCPQDNHEWVQHSSLQSNVRFSGYWVSLEGEPEVSNKTSVTVKVPFSQAFNNLTLIELMEQYSARGLII</sequence>
<dbReference type="RefSeq" id="WP_163135271.1">
    <property type="nucleotide sequence ID" value="NZ_JAAILA010000003.1"/>
</dbReference>
<evidence type="ECO:0000313" key="2">
    <source>
        <dbReference type="EMBL" id="NEX87462.1"/>
    </source>
</evidence>
<reference evidence="2 3" key="1">
    <citation type="submission" date="2020-02" db="EMBL/GenBank/DDBJ databases">
        <title>Genome sequencing of Aeromonas rivipollensis.</title>
        <authorList>
            <person name="Fono-Tamo Ubani E.K."/>
            <person name="Lekota K.E."/>
        </authorList>
    </citation>
    <scope>NUCLEOTIDE SEQUENCE [LARGE SCALE GENOMIC DNA]</scope>
    <source>
        <strain evidence="2 3">G78</strain>
    </source>
</reference>
<gene>
    <name evidence="2" type="ORF">G4923_01865</name>
</gene>
<dbReference type="EMBL" id="JAAILA010000003">
    <property type="protein sequence ID" value="NEX87462.1"/>
    <property type="molecule type" value="Genomic_DNA"/>
</dbReference>
<dbReference type="Proteomes" id="UP000472827">
    <property type="component" value="Unassembled WGS sequence"/>
</dbReference>
<proteinExistence type="predicted"/>
<keyword evidence="3" id="KW-1185">Reference proteome</keyword>
<organism evidence="2 3">
    <name type="scientific">Aeromonas rivipollensis</name>
    <dbReference type="NCBI Taxonomy" id="948519"/>
    <lineage>
        <taxon>Bacteria</taxon>
        <taxon>Pseudomonadati</taxon>
        <taxon>Pseudomonadota</taxon>
        <taxon>Gammaproteobacteria</taxon>
        <taxon>Aeromonadales</taxon>
        <taxon>Aeromonadaceae</taxon>
        <taxon>Aeromonas</taxon>
    </lineage>
</organism>
<accession>A0ABX0CU79</accession>
<comment type="caution">
    <text evidence="2">The sequence shown here is derived from an EMBL/GenBank/DDBJ whole genome shotgun (WGS) entry which is preliminary data.</text>
</comment>
<protein>
    <submittedName>
        <fullName evidence="2">DUF4365 domain-containing protein</fullName>
    </submittedName>
</protein>
<dbReference type="Pfam" id="PF14280">
    <property type="entry name" value="DUF4365"/>
    <property type="match status" value="1"/>
</dbReference>
<evidence type="ECO:0000313" key="3">
    <source>
        <dbReference type="Proteomes" id="UP000472827"/>
    </source>
</evidence>
<dbReference type="InterPro" id="IPR025375">
    <property type="entry name" value="DUF4365"/>
</dbReference>
<evidence type="ECO:0000259" key="1">
    <source>
        <dbReference type="Pfam" id="PF14280"/>
    </source>
</evidence>